<reference evidence="1" key="1">
    <citation type="submission" date="2014-09" db="EMBL/GenBank/DDBJ databases">
        <authorList>
            <person name="Magalhaes I.L.F."/>
            <person name="Oliveira U."/>
            <person name="Santos F.R."/>
            <person name="Vidigal T.H.D.A."/>
            <person name="Brescovit A.D."/>
            <person name="Santos A.J."/>
        </authorList>
    </citation>
    <scope>NUCLEOTIDE SEQUENCE</scope>
    <source>
        <tissue evidence="1">Shoot tissue taken approximately 20 cm above the soil surface</tissue>
    </source>
</reference>
<organism evidence="1">
    <name type="scientific">Arundo donax</name>
    <name type="common">Giant reed</name>
    <name type="synonym">Donax arundinaceus</name>
    <dbReference type="NCBI Taxonomy" id="35708"/>
    <lineage>
        <taxon>Eukaryota</taxon>
        <taxon>Viridiplantae</taxon>
        <taxon>Streptophyta</taxon>
        <taxon>Embryophyta</taxon>
        <taxon>Tracheophyta</taxon>
        <taxon>Spermatophyta</taxon>
        <taxon>Magnoliopsida</taxon>
        <taxon>Liliopsida</taxon>
        <taxon>Poales</taxon>
        <taxon>Poaceae</taxon>
        <taxon>PACMAD clade</taxon>
        <taxon>Arundinoideae</taxon>
        <taxon>Arundineae</taxon>
        <taxon>Arundo</taxon>
    </lineage>
</organism>
<dbReference type="EMBL" id="GBRH01210080">
    <property type="protein sequence ID" value="JAD87815.1"/>
    <property type="molecule type" value="Transcribed_RNA"/>
</dbReference>
<name>A0A0A9DQ83_ARUDO</name>
<evidence type="ECO:0000313" key="1">
    <source>
        <dbReference type="EMBL" id="JAD87815.1"/>
    </source>
</evidence>
<protein>
    <submittedName>
        <fullName evidence="1">Uncharacterized protein</fullName>
    </submittedName>
</protein>
<sequence length="74" mass="8283">MRLIKNPESHFPSIVAYLASMEESLRGLLVGSLQDMQQKQRWHKQLQEASNCGTVVPLLLELESNIRGVAFSAS</sequence>
<reference evidence="1" key="2">
    <citation type="journal article" date="2015" name="Data Brief">
        <title>Shoot transcriptome of the giant reed, Arundo donax.</title>
        <authorList>
            <person name="Barrero R.A."/>
            <person name="Guerrero F.D."/>
            <person name="Moolhuijzen P."/>
            <person name="Goolsby J.A."/>
            <person name="Tidwell J."/>
            <person name="Bellgard S.E."/>
            <person name="Bellgard M.I."/>
        </authorList>
    </citation>
    <scope>NUCLEOTIDE SEQUENCE</scope>
    <source>
        <tissue evidence="1">Shoot tissue taken approximately 20 cm above the soil surface</tissue>
    </source>
</reference>
<dbReference type="AlphaFoldDB" id="A0A0A9DQ83"/>
<accession>A0A0A9DQ83</accession>
<proteinExistence type="predicted"/>